<organism evidence="6 7">
    <name type="scientific">Nonomuraea zeae</name>
    <dbReference type="NCBI Taxonomy" id="1642303"/>
    <lineage>
        <taxon>Bacteria</taxon>
        <taxon>Bacillati</taxon>
        <taxon>Actinomycetota</taxon>
        <taxon>Actinomycetes</taxon>
        <taxon>Streptosporangiales</taxon>
        <taxon>Streptosporangiaceae</taxon>
        <taxon>Nonomuraea</taxon>
    </lineage>
</organism>
<dbReference type="Pfam" id="PF00440">
    <property type="entry name" value="TetR_N"/>
    <property type="match status" value="1"/>
</dbReference>
<keyword evidence="1" id="KW-0805">Transcription regulation</keyword>
<evidence type="ECO:0000256" key="3">
    <source>
        <dbReference type="ARBA" id="ARBA00023163"/>
    </source>
</evidence>
<comment type="caution">
    <text evidence="6">The sequence shown here is derived from an EMBL/GenBank/DDBJ whole genome shotgun (WGS) entry which is preliminary data.</text>
</comment>
<dbReference type="AlphaFoldDB" id="A0A5S4EX17"/>
<dbReference type="RefSeq" id="WP_138699131.1">
    <property type="nucleotide sequence ID" value="NZ_VCKX01000714.1"/>
</dbReference>
<evidence type="ECO:0000313" key="7">
    <source>
        <dbReference type="Proteomes" id="UP000306628"/>
    </source>
</evidence>
<feature type="domain" description="HTH tetR-type" evidence="5">
    <location>
        <begin position="6"/>
        <end position="65"/>
    </location>
</feature>
<name>A0A5S4EX17_9ACTN</name>
<dbReference type="OrthoDB" id="3295174at2"/>
<dbReference type="SUPFAM" id="SSF46689">
    <property type="entry name" value="Homeodomain-like"/>
    <property type="match status" value="1"/>
</dbReference>
<keyword evidence="2 4" id="KW-0238">DNA-binding</keyword>
<evidence type="ECO:0000256" key="1">
    <source>
        <dbReference type="ARBA" id="ARBA00023015"/>
    </source>
</evidence>
<evidence type="ECO:0000256" key="4">
    <source>
        <dbReference type="PROSITE-ProRule" id="PRU00335"/>
    </source>
</evidence>
<evidence type="ECO:0000259" key="5">
    <source>
        <dbReference type="PROSITE" id="PS50977"/>
    </source>
</evidence>
<protein>
    <submittedName>
        <fullName evidence="6">Helix-turn-helix transcriptional regulator</fullName>
    </submittedName>
</protein>
<feature type="non-terminal residue" evidence="6">
    <location>
        <position position="92"/>
    </location>
</feature>
<sequence length="92" mass="9766">MRADARRNYDHIVATARVVFAEDGPEASLNEVARRAQVGPGTLYRHFPTRQALLVAVFRERIDRLCALADELAAEPGGDGGAGEAMGAGGCL</sequence>
<dbReference type="Proteomes" id="UP000306628">
    <property type="component" value="Unassembled WGS sequence"/>
</dbReference>
<dbReference type="PANTHER" id="PTHR30055">
    <property type="entry name" value="HTH-TYPE TRANSCRIPTIONAL REGULATOR RUTR"/>
    <property type="match status" value="1"/>
</dbReference>
<keyword evidence="3" id="KW-0804">Transcription</keyword>
<dbReference type="PROSITE" id="PS50977">
    <property type="entry name" value="HTH_TETR_2"/>
    <property type="match status" value="1"/>
</dbReference>
<accession>A0A5S4EX17</accession>
<proteinExistence type="predicted"/>
<evidence type="ECO:0000313" key="6">
    <source>
        <dbReference type="EMBL" id="TMR08017.1"/>
    </source>
</evidence>
<feature type="DNA-binding region" description="H-T-H motif" evidence="4">
    <location>
        <begin position="28"/>
        <end position="47"/>
    </location>
</feature>
<keyword evidence="7" id="KW-1185">Reference proteome</keyword>
<dbReference type="InterPro" id="IPR050109">
    <property type="entry name" value="HTH-type_TetR-like_transc_reg"/>
</dbReference>
<dbReference type="PRINTS" id="PR00455">
    <property type="entry name" value="HTHTETR"/>
</dbReference>
<reference evidence="6 7" key="1">
    <citation type="submission" date="2019-05" db="EMBL/GenBank/DDBJ databases">
        <title>Draft genome sequence of Nonomuraea zeae DSM 100528.</title>
        <authorList>
            <person name="Saricaoglu S."/>
            <person name="Isik K."/>
        </authorList>
    </citation>
    <scope>NUCLEOTIDE SEQUENCE [LARGE SCALE GENOMIC DNA]</scope>
    <source>
        <strain evidence="6 7">DSM 100528</strain>
    </source>
</reference>
<gene>
    <name evidence="6" type="ORF">ETD85_62560</name>
</gene>
<dbReference type="GO" id="GO:0000976">
    <property type="term" value="F:transcription cis-regulatory region binding"/>
    <property type="evidence" value="ECO:0007669"/>
    <property type="project" value="TreeGrafter"/>
</dbReference>
<dbReference type="Gene3D" id="1.10.357.10">
    <property type="entry name" value="Tetracycline Repressor, domain 2"/>
    <property type="match status" value="1"/>
</dbReference>
<dbReference type="EMBL" id="VCKX01000714">
    <property type="protein sequence ID" value="TMR08017.1"/>
    <property type="molecule type" value="Genomic_DNA"/>
</dbReference>
<dbReference type="GO" id="GO:0003700">
    <property type="term" value="F:DNA-binding transcription factor activity"/>
    <property type="evidence" value="ECO:0007669"/>
    <property type="project" value="TreeGrafter"/>
</dbReference>
<dbReference type="InterPro" id="IPR009057">
    <property type="entry name" value="Homeodomain-like_sf"/>
</dbReference>
<evidence type="ECO:0000256" key="2">
    <source>
        <dbReference type="ARBA" id="ARBA00023125"/>
    </source>
</evidence>
<dbReference type="PANTHER" id="PTHR30055:SF234">
    <property type="entry name" value="HTH-TYPE TRANSCRIPTIONAL REGULATOR BETI"/>
    <property type="match status" value="1"/>
</dbReference>
<dbReference type="InterPro" id="IPR001647">
    <property type="entry name" value="HTH_TetR"/>
</dbReference>